<reference evidence="2 3" key="1">
    <citation type="submission" date="2014-04" db="EMBL/GenBank/DDBJ databases">
        <title>Evolutionary Origins and Diversification of the Mycorrhizal Mutualists.</title>
        <authorList>
            <consortium name="DOE Joint Genome Institute"/>
            <consortium name="Mycorrhizal Genomics Consortium"/>
            <person name="Kohler A."/>
            <person name="Kuo A."/>
            <person name="Nagy L.G."/>
            <person name="Floudas D."/>
            <person name="Copeland A."/>
            <person name="Barry K.W."/>
            <person name="Cichocki N."/>
            <person name="Veneault-Fourrey C."/>
            <person name="LaButti K."/>
            <person name="Lindquist E.A."/>
            <person name="Lipzen A."/>
            <person name="Lundell T."/>
            <person name="Morin E."/>
            <person name="Murat C."/>
            <person name="Riley R."/>
            <person name="Ohm R."/>
            <person name="Sun H."/>
            <person name="Tunlid A."/>
            <person name="Henrissat B."/>
            <person name="Grigoriev I.V."/>
            <person name="Hibbett D.S."/>
            <person name="Martin F."/>
        </authorList>
    </citation>
    <scope>NUCLEOTIDE SEQUENCE [LARGE SCALE GENOMIC DNA]</scope>
    <source>
        <strain evidence="2 3">FD-317 M1</strain>
    </source>
</reference>
<evidence type="ECO:0008006" key="4">
    <source>
        <dbReference type="Google" id="ProtNLM"/>
    </source>
</evidence>
<sequence length="333" mass="36501">MRFLVSSSTFLLSLALSSNVNIGAHAAPFLEARTMSTGGDALANNQGSGNVAAAMTVGRAGASQSQQISQATKEFWHTQSDFWKDEKKNEKKFQLDRPPWLQLRFDNPKMLTADDKKVFSSELKGLKLQNAPLQKSGTHNRGIWPVAKYAGYKGSPNDLIVKVMPNYTELYGFTREKADDINFGEVKALKAVGDFVAAGTIQDPAVASGQSTVSKLKDKLKKVQSSGVPVVIMKKKEGQLFDDIAAYKNAKGEEKMKFEEKATELVCGEIARIALDKHVFHGGRAPNNYLFTTKGNMPSSVKVVGWGIAFSVGKDAKMLDVYKYCLDTPQFTE</sequence>
<gene>
    <name evidence="2" type="ORF">GYMLUDRAFT_1024980</name>
</gene>
<dbReference type="Proteomes" id="UP000053593">
    <property type="component" value="Unassembled WGS sequence"/>
</dbReference>
<dbReference type="OrthoDB" id="2857768at2759"/>
<dbReference type="AlphaFoldDB" id="A0A0D0BGC5"/>
<evidence type="ECO:0000313" key="3">
    <source>
        <dbReference type="Proteomes" id="UP000053593"/>
    </source>
</evidence>
<evidence type="ECO:0000313" key="2">
    <source>
        <dbReference type="EMBL" id="KIK53751.1"/>
    </source>
</evidence>
<feature type="signal peptide" evidence="1">
    <location>
        <begin position="1"/>
        <end position="26"/>
    </location>
</feature>
<dbReference type="EMBL" id="KN834824">
    <property type="protein sequence ID" value="KIK53751.1"/>
    <property type="molecule type" value="Genomic_DNA"/>
</dbReference>
<protein>
    <recommendedName>
        <fullName evidence="4">Protein kinase domain-containing protein</fullName>
    </recommendedName>
</protein>
<dbReference type="HOGENOM" id="CLU_072112_0_0_1"/>
<feature type="chain" id="PRO_5002208074" description="Protein kinase domain-containing protein" evidence="1">
    <location>
        <begin position="27"/>
        <end position="333"/>
    </location>
</feature>
<keyword evidence="3" id="KW-1185">Reference proteome</keyword>
<proteinExistence type="predicted"/>
<evidence type="ECO:0000256" key="1">
    <source>
        <dbReference type="SAM" id="SignalP"/>
    </source>
</evidence>
<name>A0A0D0BGC5_9AGAR</name>
<organism evidence="2 3">
    <name type="scientific">Collybiopsis luxurians FD-317 M1</name>
    <dbReference type="NCBI Taxonomy" id="944289"/>
    <lineage>
        <taxon>Eukaryota</taxon>
        <taxon>Fungi</taxon>
        <taxon>Dikarya</taxon>
        <taxon>Basidiomycota</taxon>
        <taxon>Agaricomycotina</taxon>
        <taxon>Agaricomycetes</taxon>
        <taxon>Agaricomycetidae</taxon>
        <taxon>Agaricales</taxon>
        <taxon>Marasmiineae</taxon>
        <taxon>Omphalotaceae</taxon>
        <taxon>Collybiopsis</taxon>
        <taxon>Collybiopsis luxurians</taxon>
    </lineage>
</organism>
<accession>A0A0D0BGC5</accession>
<keyword evidence="1" id="KW-0732">Signal</keyword>